<comment type="caution">
    <text evidence="2">The sequence shown here is derived from an EMBL/GenBank/DDBJ whole genome shotgun (WGS) entry which is preliminary data.</text>
</comment>
<dbReference type="PROSITE" id="PS51186">
    <property type="entry name" value="GNAT"/>
    <property type="match status" value="1"/>
</dbReference>
<dbReference type="Proteomes" id="UP000030416">
    <property type="component" value="Unassembled WGS sequence"/>
</dbReference>
<dbReference type="GO" id="GO:0016747">
    <property type="term" value="F:acyltransferase activity, transferring groups other than amino-acyl groups"/>
    <property type="evidence" value="ECO:0007669"/>
    <property type="project" value="InterPro"/>
</dbReference>
<dbReference type="InterPro" id="IPR000182">
    <property type="entry name" value="GNAT_dom"/>
</dbReference>
<dbReference type="RefSeq" id="WP_036190388.1">
    <property type="nucleotide sequence ID" value="NZ_AVDA01000045.1"/>
</dbReference>
<name>A0A0A3IFD7_9BACL</name>
<accession>A0A0A3IFD7</accession>
<dbReference type="Pfam" id="PF00583">
    <property type="entry name" value="Acetyltransf_1"/>
    <property type="match status" value="1"/>
</dbReference>
<dbReference type="EMBL" id="JPVN01000045">
    <property type="protein sequence ID" value="KGR73577.1"/>
    <property type="molecule type" value="Genomic_DNA"/>
</dbReference>
<dbReference type="InterPro" id="IPR016181">
    <property type="entry name" value="Acyl_CoA_acyltransferase"/>
</dbReference>
<dbReference type="CDD" id="cd04301">
    <property type="entry name" value="NAT_SF"/>
    <property type="match status" value="1"/>
</dbReference>
<gene>
    <name evidence="2" type="ORF">CD29_19530</name>
</gene>
<evidence type="ECO:0000313" key="3">
    <source>
        <dbReference type="Proteomes" id="UP000030416"/>
    </source>
</evidence>
<organism evidence="2 3">
    <name type="scientific">Ureibacillus manganicus DSM 26584</name>
    <dbReference type="NCBI Taxonomy" id="1384049"/>
    <lineage>
        <taxon>Bacteria</taxon>
        <taxon>Bacillati</taxon>
        <taxon>Bacillota</taxon>
        <taxon>Bacilli</taxon>
        <taxon>Bacillales</taxon>
        <taxon>Caryophanaceae</taxon>
        <taxon>Ureibacillus</taxon>
    </lineage>
</organism>
<dbReference type="OrthoDB" id="87299at2"/>
<dbReference type="SUPFAM" id="SSF55729">
    <property type="entry name" value="Acyl-CoA N-acyltransferases (Nat)"/>
    <property type="match status" value="1"/>
</dbReference>
<evidence type="ECO:0000259" key="1">
    <source>
        <dbReference type="PROSITE" id="PS51186"/>
    </source>
</evidence>
<proteinExistence type="predicted"/>
<evidence type="ECO:0000313" key="2">
    <source>
        <dbReference type="EMBL" id="KGR73577.1"/>
    </source>
</evidence>
<protein>
    <recommendedName>
        <fullName evidence="1">N-acetyltransferase domain-containing protein</fullName>
    </recommendedName>
</protein>
<dbReference type="Gene3D" id="3.40.630.30">
    <property type="match status" value="1"/>
</dbReference>
<feature type="domain" description="N-acetyltransferase" evidence="1">
    <location>
        <begin position="153"/>
        <end position="295"/>
    </location>
</feature>
<reference evidence="2 3" key="1">
    <citation type="submission" date="2014-02" db="EMBL/GenBank/DDBJ databases">
        <title>Draft genome sequence of Lysinibacillus manganicus DSM 26584T.</title>
        <authorList>
            <person name="Zhang F."/>
            <person name="Wang G."/>
            <person name="Zhang L."/>
        </authorList>
    </citation>
    <scope>NUCLEOTIDE SEQUENCE [LARGE SCALE GENOMIC DNA]</scope>
    <source>
        <strain evidence="2 3">DSM 26584</strain>
    </source>
</reference>
<keyword evidence="3" id="KW-1185">Reference proteome</keyword>
<dbReference type="AlphaFoldDB" id="A0A0A3IFD7"/>
<dbReference type="STRING" id="1384049.CD29_19530"/>
<sequence length="295" mass="33665">MNTTIEIAKDFQELSQFLSLLNNQKSSHIGYCGEKVEEIYQTLNEDFIDENGKSNFLIARNEVGDIVAAVGIDGDSNSGEVWGPFNLTASIKLQHQLFQQLLTSHPHIQTLQFFINKENTKQRSYMSQLNATNGGEHLVLILKSENFVKVDKFNSSPFQKSDFKAFQQLHDELFPNTYYNAETIVNRLSDNCILKVLKNELDEFLGYAYYEVDTEMGEASLEYIGISPKAQNQGLGSMLLKDVLSEMFSYEPIDEIQLCVDNTNNHANHVYIKAGFEPKDILISYNLDRNRFVDK</sequence>
<dbReference type="eggNOG" id="COG0456">
    <property type="taxonomic scope" value="Bacteria"/>
</dbReference>